<dbReference type="InterPro" id="IPR036388">
    <property type="entry name" value="WH-like_DNA-bd_sf"/>
</dbReference>
<dbReference type="Gene3D" id="1.10.30.10">
    <property type="entry name" value="High mobility group box domain"/>
    <property type="match status" value="1"/>
</dbReference>
<organism evidence="5 6">
    <name type="scientific">Oleoguttula mirabilis</name>
    <dbReference type="NCBI Taxonomy" id="1507867"/>
    <lineage>
        <taxon>Eukaryota</taxon>
        <taxon>Fungi</taxon>
        <taxon>Dikarya</taxon>
        <taxon>Ascomycota</taxon>
        <taxon>Pezizomycotina</taxon>
        <taxon>Dothideomycetes</taxon>
        <taxon>Dothideomycetidae</taxon>
        <taxon>Mycosphaerellales</taxon>
        <taxon>Teratosphaeriaceae</taxon>
        <taxon>Oleoguttula</taxon>
    </lineage>
</organism>
<evidence type="ECO:0000259" key="4">
    <source>
        <dbReference type="PROSITE" id="PS50934"/>
    </source>
</evidence>
<dbReference type="SUPFAM" id="SSF46689">
    <property type="entry name" value="Homeodomain-like"/>
    <property type="match status" value="1"/>
</dbReference>
<dbReference type="Gene3D" id="3.50.50.60">
    <property type="entry name" value="FAD/NAD(P)-binding domain"/>
    <property type="match status" value="2"/>
</dbReference>
<dbReference type="GO" id="GO:0050660">
    <property type="term" value="F:flavin adenine dinucleotide binding"/>
    <property type="evidence" value="ECO:0007669"/>
    <property type="project" value="TreeGrafter"/>
</dbReference>
<dbReference type="InterPro" id="IPR050281">
    <property type="entry name" value="Flavin_monoamine_oxidase"/>
</dbReference>
<dbReference type="Pfam" id="PF04433">
    <property type="entry name" value="SWIRM"/>
    <property type="match status" value="1"/>
</dbReference>
<accession>A0AAV9JW93</accession>
<feature type="compositionally biased region" description="Low complexity" evidence="3">
    <location>
        <begin position="41"/>
        <end position="54"/>
    </location>
</feature>
<keyword evidence="6" id="KW-1185">Reference proteome</keyword>
<dbReference type="InterPro" id="IPR036188">
    <property type="entry name" value="FAD/NAD-bd_sf"/>
</dbReference>
<sequence length="1162" mass="126724">MAGLEDMDVAMADGGDMDIRPAPPAAISDFRPKPADEDESSLSSSSADQMDQSSVEPVNGKGKWGFAADGTWRRYGSSESATSTGMSSISSSIAADDKAVDSSARLSSSKKRMSDGSIKQLATRLGAQPEAPLPPQPTDQTAQQPAPKRRGRPPKDKSAVAGYTGKERRASAISRLHGSVRPRSSLPTQLPKEVFASQCIDAAHASRLDPHALHPGEHQLLNRWLLNSEITVYLNIRNAIVRLWVQNPLCAVTVEEAAGCAKDGRFFGLAEVAYKWMVRNGYINFGCVEVPQDPVLSTKAMKNNIQKTVVVIGAGVSGLTTARQLESLFTQSSEMWTDFGERPPRVVVLEGRKRIGGRVYSKPLRDQKTGSLPGNLRNTAEMGAMIVTGFEHGNPLNAIIRGQLGLRYHSMTDELTIYDCDGKAVDEEKDMINTELYTDISDRAGEFRAAPQHHITDRGDEELIDRARDPPADGIEGFQVEPLFPIDAAKRKPVTKRGRRRNAPPGTEKLTGRSRVVEESGATQSAAQAAKAMGWQLREGAAKKPSVSLHRFASAVANPTLGAVMDKAIEQYQELIDLTPQDMRLLNWHHANLEYANAAPVSSLSLSGHDQDTGNEFEGAHSEIVGGYSQLPQGLMNVPTKLDVRFGRVVESIHYNERGDPAFPYATKVVCSDGEVIVADEVVITTPLGVLKTDTIDFDPPLPGWKRGAIDRMGFGLLNKLVLLYDEPFWDDSRDMFGLLNEAATPDSLNPDDYAQKRGRFYLIWNASKISGRPMLVALMAGHSAHEAETMDTTTLLEEINDRLRKTFGAHTVPAPREVIVTRWKKDPFTRGTYSYVGPETRPADYDLMARPVGNLHFAGEATCGTHPATVHGAFLSGLRVAAEVTEALIGPISLPSPLVIPPEIKPEILAQMPMSYYPMSRHMPQHSMSYGGGGSWGLMSFGRDPPPPPQHSAPFIKQESGDISMANVPPFAYPGLPMRKPSGPPKQSVCSTDQSFWVQPAAFDTNDLNYEAAIIGAVLAELGERPPKPSRPGVNPFLLYTKDKWEECKVFCSSGDPEGVKDAIRQTLGKWWKSASEAVKAPYLAQSTSAQEVADGIRKRWEQEAQRWDDAARRVRREYIRTHAPPVKGVGGGVGKGAGEEVVGVSKRKTNVSNCVVLDHA</sequence>
<dbReference type="AlphaFoldDB" id="A0AAV9JW93"/>
<name>A0AAV9JW93_9PEZI</name>
<dbReference type="SUPFAM" id="SSF51905">
    <property type="entry name" value="FAD/NAD(P)-binding domain"/>
    <property type="match status" value="1"/>
</dbReference>
<comment type="caution">
    <text evidence="5">The sequence shown here is derived from an EMBL/GenBank/DDBJ whole genome shotgun (WGS) entry which is preliminary data.</text>
</comment>
<dbReference type="GO" id="GO:0003682">
    <property type="term" value="F:chromatin binding"/>
    <property type="evidence" value="ECO:0007669"/>
    <property type="project" value="TreeGrafter"/>
</dbReference>
<feature type="region of interest" description="Disordered" evidence="3">
    <location>
        <begin position="490"/>
        <end position="522"/>
    </location>
</feature>
<dbReference type="PANTHER" id="PTHR10742:SF386">
    <property type="entry name" value="LYSINE-SPECIFIC HISTONE DEMETHYLASE 1A"/>
    <property type="match status" value="1"/>
</dbReference>
<evidence type="ECO:0000313" key="5">
    <source>
        <dbReference type="EMBL" id="KAK4550027.1"/>
    </source>
</evidence>
<gene>
    <name evidence="5" type="ORF">LTR36_002994</name>
</gene>
<dbReference type="GO" id="GO:0016491">
    <property type="term" value="F:oxidoreductase activity"/>
    <property type="evidence" value="ECO:0007669"/>
    <property type="project" value="UniProtKB-KW"/>
</dbReference>
<dbReference type="Pfam" id="PF01593">
    <property type="entry name" value="Amino_oxidase"/>
    <property type="match status" value="2"/>
</dbReference>
<dbReference type="PANTHER" id="PTHR10742">
    <property type="entry name" value="FLAVIN MONOAMINE OXIDASE"/>
    <property type="match status" value="1"/>
</dbReference>
<dbReference type="SUPFAM" id="SSF47095">
    <property type="entry name" value="HMG-box"/>
    <property type="match status" value="1"/>
</dbReference>
<evidence type="ECO:0000256" key="3">
    <source>
        <dbReference type="SAM" id="MobiDB-lite"/>
    </source>
</evidence>
<evidence type="ECO:0000256" key="1">
    <source>
        <dbReference type="ARBA" id="ARBA00005995"/>
    </source>
</evidence>
<dbReference type="Proteomes" id="UP001324427">
    <property type="component" value="Unassembled WGS sequence"/>
</dbReference>
<dbReference type="GO" id="GO:0010468">
    <property type="term" value="P:regulation of gene expression"/>
    <property type="evidence" value="ECO:0007669"/>
    <property type="project" value="UniProtKB-ARBA"/>
</dbReference>
<dbReference type="InterPro" id="IPR007526">
    <property type="entry name" value="SWIRM"/>
</dbReference>
<feature type="compositionally biased region" description="Low complexity" evidence="3">
    <location>
        <begin position="77"/>
        <end position="94"/>
    </location>
</feature>
<feature type="region of interest" description="Disordered" evidence="3">
    <location>
        <begin position="1"/>
        <end position="185"/>
    </location>
</feature>
<evidence type="ECO:0000313" key="6">
    <source>
        <dbReference type="Proteomes" id="UP001324427"/>
    </source>
</evidence>
<feature type="domain" description="SWIRM" evidence="4">
    <location>
        <begin position="199"/>
        <end position="294"/>
    </location>
</feature>
<dbReference type="GO" id="GO:0006338">
    <property type="term" value="P:chromatin remodeling"/>
    <property type="evidence" value="ECO:0007669"/>
    <property type="project" value="TreeGrafter"/>
</dbReference>
<dbReference type="PROSITE" id="PS50934">
    <property type="entry name" value="SWIRM"/>
    <property type="match status" value="1"/>
</dbReference>
<comment type="similarity">
    <text evidence="1">Belongs to the flavin monoamine oxidase family.</text>
</comment>
<proteinExistence type="inferred from homology"/>
<dbReference type="InterPro" id="IPR036910">
    <property type="entry name" value="HMG_box_dom_sf"/>
</dbReference>
<keyword evidence="2" id="KW-0560">Oxidoreductase</keyword>
<dbReference type="Gene3D" id="1.10.10.10">
    <property type="entry name" value="Winged helix-like DNA-binding domain superfamily/Winged helix DNA-binding domain"/>
    <property type="match status" value="1"/>
</dbReference>
<dbReference type="InterPro" id="IPR002937">
    <property type="entry name" value="Amino_oxidase"/>
</dbReference>
<feature type="compositionally biased region" description="Basic residues" evidence="3">
    <location>
        <begin position="491"/>
        <end position="502"/>
    </location>
</feature>
<evidence type="ECO:0000256" key="2">
    <source>
        <dbReference type="ARBA" id="ARBA00023002"/>
    </source>
</evidence>
<dbReference type="CDD" id="cd00084">
    <property type="entry name" value="HMG-box_SF"/>
    <property type="match status" value="1"/>
</dbReference>
<protein>
    <recommendedName>
        <fullName evidence="4">SWIRM domain-containing protein</fullName>
    </recommendedName>
</protein>
<dbReference type="SUPFAM" id="SSF54373">
    <property type="entry name" value="FAD-linked reductases, C-terminal domain"/>
    <property type="match status" value="1"/>
</dbReference>
<reference evidence="5 6" key="1">
    <citation type="submission" date="2021-11" db="EMBL/GenBank/DDBJ databases">
        <title>Black yeast isolated from Biological Soil Crust.</title>
        <authorList>
            <person name="Kurbessoian T."/>
        </authorList>
    </citation>
    <scope>NUCLEOTIDE SEQUENCE [LARGE SCALE GENOMIC DNA]</scope>
    <source>
        <strain evidence="5 6">CCFEE 5522</strain>
    </source>
</reference>
<dbReference type="InterPro" id="IPR009057">
    <property type="entry name" value="Homeodomain-like_sf"/>
</dbReference>
<dbReference type="EMBL" id="JAVFHQ010000002">
    <property type="protein sequence ID" value="KAK4550027.1"/>
    <property type="molecule type" value="Genomic_DNA"/>
</dbReference>